<dbReference type="Proteomes" id="UP000199663">
    <property type="component" value="Unassembled WGS sequence"/>
</dbReference>
<evidence type="ECO:0000313" key="3">
    <source>
        <dbReference type="Proteomes" id="UP000199663"/>
    </source>
</evidence>
<dbReference type="SUPFAM" id="SSF158682">
    <property type="entry name" value="TerB-like"/>
    <property type="match status" value="1"/>
</dbReference>
<proteinExistence type="predicted"/>
<evidence type="ECO:0000259" key="1">
    <source>
        <dbReference type="Pfam" id="PF05099"/>
    </source>
</evidence>
<gene>
    <name evidence="2" type="ORF">SAMN05444412_107148</name>
</gene>
<dbReference type="Pfam" id="PF05099">
    <property type="entry name" value="TerB"/>
    <property type="match status" value="1"/>
</dbReference>
<dbReference type="EMBL" id="FNQC01000007">
    <property type="protein sequence ID" value="SDZ19835.1"/>
    <property type="molecule type" value="Genomic_DNA"/>
</dbReference>
<keyword evidence="3" id="KW-1185">Reference proteome</keyword>
<accession>A0A1H3R3E4</accession>
<dbReference type="CDD" id="cd07177">
    <property type="entry name" value="terB_like"/>
    <property type="match status" value="1"/>
</dbReference>
<evidence type="ECO:0000313" key="2">
    <source>
        <dbReference type="EMBL" id="SDZ19835.1"/>
    </source>
</evidence>
<protein>
    <submittedName>
        <fullName evidence="2">Tellurite resistance protein TerB</fullName>
    </submittedName>
</protein>
<organism evidence="2 3">
    <name type="scientific">Rhodonellum ikkaensis</name>
    <dbReference type="NCBI Taxonomy" id="336829"/>
    <lineage>
        <taxon>Bacteria</taxon>
        <taxon>Pseudomonadati</taxon>
        <taxon>Bacteroidota</taxon>
        <taxon>Cytophagia</taxon>
        <taxon>Cytophagales</taxon>
        <taxon>Cytophagaceae</taxon>
        <taxon>Rhodonellum</taxon>
    </lineage>
</organism>
<dbReference type="RefSeq" id="WP_019597763.1">
    <property type="nucleotide sequence ID" value="NZ_FNQC01000007.1"/>
</dbReference>
<feature type="domain" description="Co-chaperone DjlA N-terminal" evidence="1">
    <location>
        <begin position="20"/>
        <end position="124"/>
    </location>
</feature>
<dbReference type="Gene3D" id="1.10.3680.10">
    <property type="entry name" value="TerB-like"/>
    <property type="match status" value="1"/>
</dbReference>
<dbReference type="InterPro" id="IPR007791">
    <property type="entry name" value="DjlA_N"/>
</dbReference>
<reference evidence="2 3" key="1">
    <citation type="submission" date="2016-10" db="EMBL/GenBank/DDBJ databases">
        <authorList>
            <person name="Varghese N."/>
            <person name="Submissions S."/>
        </authorList>
    </citation>
    <scope>NUCLEOTIDE SEQUENCE [LARGE SCALE GENOMIC DNA]</scope>
    <source>
        <strain evidence="2 3">DSM 17997</strain>
    </source>
</reference>
<name>A0A1H3R3E4_9BACT</name>
<sequence>MESEDQILLKDYSNEEKAAYFGALAVVASVDGHASPEELEFLRIMGEAAELPEKAQNEIVQIANKPDMISLQKCLEVLKKSELRFSFVTDIISFAKSDGKYTDEETEKIKGIADFLNINREQFSILDTFVDKANAAQQHGEDPTSQSFFSKSGMDDLFQKVGISPKMAKGMLGVVAPLVIAGMLSGGRNRKGSSGGMGGGLIGGLLAGALSRGLMGGGSGMSTSGGGLGSILSTLGGLSGKSGYTGMGSGGLGSILGNILGGNKK</sequence>
<dbReference type="InterPro" id="IPR029024">
    <property type="entry name" value="TerB-like"/>
</dbReference>
<comment type="caution">
    <text evidence="2">The sequence shown here is derived from an EMBL/GenBank/DDBJ whole genome shotgun (WGS) entry which is preliminary data.</text>
</comment>